<keyword evidence="2" id="KW-1185">Reference proteome</keyword>
<name>A0A4Y2TQG6_ARAVE</name>
<comment type="caution">
    <text evidence="1">The sequence shown here is derived from an EMBL/GenBank/DDBJ whole genome shotgun (WGS) entry which is preliminary data.</text>
</comment>
<dbReference type="EMBL" id="BGPR01030081">
    <property type="protein sequence ID" value="GBO02331.1"/>
    <property type="molecule type" value="Genomic_DNA"/>
</dbReference>
<dbReference type="AlphaFoldDB" id="A0A4Y2TQG6"/>
<evidence type="ECO:0000313" key="1">
    <source>
        <dbReference type="EMBL" id="GBO02331.1"/>
    </source>
</evidence>
<accession>A0A4Y2TQG6</accession>
<reference evidence="1 2" key="1">
    <citation type="journal article" date="2019" name="Sci. Rep.">
        <title>Orb-weaving spider Araneus ventricosus genome elucidates the spidroin gene catalogue.</title>
        <authorList>
            <person name="Kono N."/>
            <person name="Nakamura H."/>
            <person name="Ohtoshi R."/>
            <person name="Moran D.A.P."/>
            <person name="Shinohara A."/>
            <person name="Yoshida Y."/>
            <person name="Fujiwara M."/>
            <person name="Mori M."/>
            <person name="Tomita M."/>
            <person name="Arakawa K."/>
        </authorList>
    </citation>
    <scope>NUCLEOTIDE SEQUENCE [LARGE SCALE GENOMIC DNA]</scope>
</reference>
<organism evidence="1 2">
    <name type="scientific">Araneus ventricosus</name>
    <name type="common">Orbweaver spider</name>
    <name type="synonym">Epeira ventricosa</name>
    <dbReference type="NCBI Taxonomy" id="182803"/>
    <lineage>
        <taxon>Eukaryota</taxon>
        <taxon>Metazoa</taxon>
        <taxon>Ecdysozoa</taxon>
        <taxon>Arthropoda</taxon>
        <taxon>Chelicerata</taxon>
        <taxon>Arachnida</taxon>
        <taxon>Araneae</taxon>
        <taxon>Araneomorphae</taxon>
        <taxon>Entelegynae</taxon>
        <taxon>Araneoidea</taxon>
        <taxon>Araneidae</taxon>
        <taxon>Araneus</taxon>
    </lineage>
</organism>
<sequence>MEFPLPCDLFDCFEENLVEGRISVGSGLFTTLTIYVTSLSQYLLREQRGAKEEVVNGLLKKTPLTLEGSKKYFQNPFFKMMSPTSGVSRWRKKALESDAWRRKAWLEAERISASESRNNGLESLRDEKGEIGDLNTFFRPIETKIGHGSTIDVSKSHTNFYLSKP</sequence>
<gene>
    <name evidence="1" type="ORF">AVEN_152000_1</name>
</gene>
<evidence type="ECO:0000313" key="2">
    <source>
        <dbReference type="Proteomes" id="UP000499080"/>
    </source>
</evidence>
<protein>
    <submittedName>
        <fullName evidence="1">Uncharacterized protein</fullName>
    </submittedName>
</protein>
<dbReference type="Proteomes" id="UP000499080">
    <property type="component" value="Unassembled WGS sequence"/>
</dbReference>
<proteinExistence type="predicted"/>